<evidence type="ECO:0000256" key="1">
    <source>
        <dbReference type="ARBA" id="ARBA00022448"/>
    </source>
</evidence>
<comment type="function">
    <text evidence="5">Part of the ABC transporter complex HmuTUV involved in hemin import. Responsible for energy coupling to the transport system.</text>
</comment>
<keyword evidence="8" id="KW-1185">Reference proteome</keyword>
<dbReference type="PANTHER" id="PTHR42794">
    <property type="entry name" value="HEMIN IMPORT ATP-BINDING PROTEIN HMUV"/>
    <property type="match status" value="1"/>
</dbReference>
<dbReference type="InterPro" id="IPR003439">
    <property type="entry name" value="ABC_transporter-like_ATP-bd"/>
</dbReference>
<dbReference type="InterPro" id="IPR027417">
    <property type="entry name" value="P-loop_NTPase"/>
</dbReference>
<dbReference type="GO" id="GO:0005524">
    <property type="term" value="F:ATP binding"/>
    <property type="evidence" value="ECO:0007669"/>
    <property type="project" value="UniProtKB-KW"/>
</dbReference>
<dbReference type="SMART" id="SM00382">
    <property type="entry name" value="AAA"/>
    <property type="match status" value="1"/>
</dbReference>
<keyword evidence="3 7" id="KW-0067">ATP-binding</keyword>
<name>A0A7K3NQN6_9BACT</name>
<accession>A0A7K3NQN6</accession>
<gene>
    <name evidence="7" type="ORF">G3N56_15310</name>
</gene>
<protein>
    <submittedName>
        <fullName evidence="7">ABC transporter ATP-binding protein</fullName>
    </submittedName>
</protein>
<evidence type="ECO:0000256" key="5">
    <source>
        <dbReference type="ARBA" id="ARBA00037066"/>
    </source>
</evidence>
<comment type="caution">
    <text evidence="7">The sequence shown here is derived from an EMBL/GenBank/DDBJ whole genome shotgun (WGS) entry which is preliminary data.</text>
</comment>
<keyword evidence="4" id="KW-1278">Translocase</keyword>
<dbReference type="PROSITE" id="PS50893">
    <property type="entry name" value="ABC_TRANSPORTER_2"/>
    <property type="match status" value="1"/>
</dbReference>
<dbReference type="PANTHER" id="PTHR42794:SF1">
    <property type="entry name" value="HEMIN IMPORT ATP-BINDING PROTEIN HMUV"/>
    <property type="match status" value="1"/>
</dbReference>
<dbReference type="CDD" id="cd03214">
    <property type="entry name" value="ABC_Iron-Siderophores_B12_Hemin"/>
    <property type="match status" value="1"/>
</dbReference>
<sequence length="272" mass="28314">MIECCGLRAGYGGREVLRGIDLRIVRGEMTGLLGPNGSGKTTLLHVLSGVLKPMAGTVRIAGNEIGELRPRQRAGMVAAVPQRAGPVPGMTVTSLVLLGRYPYLSLLGAYGPQDRAAAQSAMDETGMAVLADRQTTALSGGEFQTALLARALCQSTDILLLDEAAANLDVARKAAMYDLLREKNAAGLTVVSAVHDLNLAALFCDRLIFLKNGRVLADGPTRTVFTRERVEEVYETTFHVFAHPVTGAPQGVVVPGHGGGVGAGGGSGPGRG</sequence>
<dbReference type="SUPFAM" id="SSF52540">
    <property type="entry name" value="P-loop containing nucleoside triphosphate hydrolases"/>
    <property type="match status" value="1"/>
</dbReference>
<dbReference type="RefSeq" id="WP_163303180.1">
    <property type="nucleotide sequence ID" value="NZ_JAAGRQ010000079.1"/>
</dbReference>
<evidence type="ECO:0000256" key="3">
    <source>
        <dbReference type="ARBA" id="ARBA00022840"/>
    </source>
</evidence>
<dbReference type="InterPro" id="IPR003593">
    <property type="entry name" value="AAA+_ATPase"/>
</dbReference>
<dbReference type="Gene3D" id="3.40.50.300">
    <property type="entry name" value="P-loop containing nucleotide triphosphate hydrolases"/>
    <property type="match status" value="1"/>
</dbReference>
<keyword evidence="1" id="KW-0813">Transport</keyword>
<evidence type="ECO:0000259" key="6">
    <source>
        <dbReference type="PROSITE" id="PS50893"/>
    </source>
</evidence>
<dbReference type="GO" id="GO:0016887">
    <property type="term" value="F:ATP hydrolysis activity"/>
    <property type="evidence" value="ECO:0007669"/>
    <property type="project" value="InterPro"/>
</dbReference>
<dbReference type="Proteomes" id="UP000469724">
    <property type="component" value="Unassembled WGS sequence"/>
</dbReference>
<dbReference type="EMBL" id="JAAGRQ010000079">
    <property type="protein sequence ID" value="NDY58103.1"/>
    <property type="molecule type" value="Genomic_DNA"/>
</dbReference>
<evidence type="ECO:0000313" key="8">
    <source>
        <dbReference type="Proteomes" id="UP000469724"/>
    </source>
</evidence>
<evidence type="ECO:0000256" key="2">
    <source>
        <dbReference type="ARBA" id="ARBA00022741"/>
    </source>
</evidence>
<evidence type="ECO:0000313" key="7">
    <source>
        <dbReference type="EMBL" id="NDY58103.1"/>
    </source>
</evidence>
<evidence type="ECO:0000256" key="4">
    <source>
        <dbReference type="ARBA" id="ARBA00022967"/>
    </source>
</evidence>
<feature type="domain" description="ABC transporter" evidence="6">
    <location>
        <begin position="2"/>
        <end position="237"/>
    </location>
</feature>
<dbReference type="Pfam" id="PF00005">
    <property type="entry name" value="ABC_tran"/>
    <property type="match status" value="1"/>
</dbReference>
<keyword evidence="2" id="KW-0547">Nucleotide-binding</keyword>
<proteinExistence type="predicted"/>
<organism evidence="7 8">
    <name type="scientific">Desulfolutivibrio sulfodismutans</name>
    <dbReference type="NCBI Taxonomy" id="63561"/>
    <lineage>
        <taxon>Bacteria</taxon>
        <taxon>Pseudomonadati</taxon>
        <taxon>Thermodesulfobacteriota</taxon>
        <taxon>Desulfovibrionia</taxon>
        <taxon>Desulfovibrionales</taxon>
        <taxon>Desulfovibrionaceae</taxon>
        <taxon>Desulfolutivibrio</taxon>
    </lineage>
</organism>
<reference evidence="7 8" key="1">
    <citation type="submission" date="2020-02" db="EMBL/GenBank/DDBJ databases">
        <title>Comparative genomics of sulfur disproportionating microorganisms.</title>
        <authorList>
            <person name="Ward L.M."/>
            <person name="Bertran E."/>
            <person name="Johnston D.T."/>
        </authorList>
    </citation>
    <scope>NUCLEOTIDE SEQUENCE [LARGE SCALE GENOMIC DNA]</scope>
    <source>
        <strain evidence="7 8">DSM 3696</strain>
    </source>
</reference>
<dbReference type="FunFam" id="3.40.50.300:FF:000134">
    <property type="entry name" value="Iron-enterobactin ABC transporter ATP-binding protein"/>
    <property type="match status" value="1"/>
</dbReference>
<dbReference type="AlphaFoldDB" id="A0A7K3NQN6"/>